<dbReference type="PANTHER" id="PTHR30027">
    <property type="entry name" value="RIBOSOMAL RNA SMALL SUBUNIT METHYLTRANSFERASE E"/>
    <property type="match status" value="1"/>
</dbReference>
<evidence type="ECO:0000256" key="6">
    <source>
        <dbReference type="ARBA" id="ARBA00022552"/>
    </source>
</evidence>
<keyword evidence="8 12" id="KW-0808">Transferase</keyword>
<dbReference type="SUPFAM" id="SSF88697">
    <property type="entry name" value="PUA domain-like"/>
    <property type="match status" value="1"/>
</dbReference>
<evidence type="ECO:0000256" key="12">
    <source>
        <dbReference type="PIRNR" id="PIRNR015601"/>
    </source>
</evidence>
<dbReference type="InterPro" id="IPR046886">
    <property type="entry name" value="RsmE_MTase_dom"/>
</dbReference>
<evidence type="ECO:0000256" key="5">
    <source>
        <dbReference type="ARBA" id="ARBA00022490"/>
    </source>
</evidence>
<keyword evidence="9 12" id="KW-0949">S-adenosyl-L-methionine</keyword>
<evidence type="ECO:0000313" key="15">
    <source>
        <dbReference type="EMBL" id="KRM91042.1"/>
    </source>
</evidence>
<dbReference type="NCBIfam" id="TIGR00046">
    <property type="entry name" value="RsmE family RNA methyltransferase"/>
    <property type="match status" value="1"/>
</dbReference>
<dbReference type="GO" id="GO:0070475">
    <property type="term" value="P:rRNA base methylation"/>
    <property type="evidence" value="ECO:0007669"/>
    <property type="project" value="TreeGrafter"/>
</dbReference>
<evidence type="ECO:0000256" key="2">
    <source>
        <dbReference type="ARBA" id="ARBA00005528"/>
    </source>
</evidence>
<comment type="catalytic activity">
    <reaction evidence="11 12">
        <text>uridine(1498) in 16S rRNA + S-adenosyl-L-methionine = N(3)-methyluridine(1498) in 16S rRNA + S-adenosyl-L-homocysteine + H(+)</text>
        <dbReference type="Rhea" id="RHEA:42920"/>
        <dbReference type="Rhea" id="RHEA-COMP:10283"/>
        <dbReference type="Rhea" id="RHEA-COMP:10284"/>
        <dbReference type="ChEBI" id="CHEBI:15378"/>
        <dbReference type="ChEBI" id="CHEBI:57856"/>
        <dbReference type="ChEBI" id="CHEBI:59789"/>
        <dbReference type="ChEBI" id="CHEBI:65315"/>
        <dbReference type="ChEBI" id="CHEBI:74502"/>
        <dbReference type="EC" id="2.1.1.193"/>
    </reaction>
</comment>
<dbReference type="InterPro" id="IPR046887">
    <property type="entry name" value="RsmE_PUA-like"/>
</dbReference>
<comment type="caution">
    <text evidence="15">The sequence shown here is derived from an EMBL/GenBank/DDBJ whole genome shotgun (WGS) entry which is preliminary data.</text>
</comment>
<protein>
    <recommendedName>
        <fullName evidence="4 12">Ribosomal RNA small subunit methyltransferase E</fullName>
        <ecNumber evidence="3 12">2.1.1.193</ecNumber>
    </recommendedName>
</protein>
<evidence type="ECO:0000256" key="1">
    <source>
        <dbReference type="ARBA" id="ARBA00004496"/>
    </source>
</evidence>
<dbReference type="Pfam" id="PF04452">
    <property type="entry name" value="Methyltrans_RNA"/>
    <property type="match status" value="1"/>
</dbReference>
<dbReference type="RefSeq" id="WP_057829246.1">
    <property type="nucleotide sequence ID" value="NZ_AYZE01000014.1"/>
</dbReference>
<evidence type="ECO:0000313" key="16">
    <source>
        <dbReference type="Proteomes" id="UP000051131"/>
    </source>
</evidence>
<dbReference type="GO" id="GO:0005737">
    <property type="term" value="C:cytoplasm"/>
    <property type="evidence" value="ECO:0007669"/>
    <property type="project" value="UniProtKB-SubCell"/>
</dbReference>
<proteinExistence type="inferred from homology"/>
<gene>
    <name evidence="15" type="ORF">FC80_GL001038</name>
</gene>
<dbReference type="SUPFAM" id="SSF75217">
    <property type="entry name" value="alpha/beta knot"/>
    <property type="match status" value="1"/>
</dbReference>
<dbReference type="PANTHER" id="PTHR30027:SF3">
    <property type="entry name" value="16S RRNA (URACIL(1498)-N(3))-METHYLTRANSFERASE"/>
    <property type="match status" value="1"/>
</dbReference>
<dbReference type="STRING" id="1423729.FC80_GL001038"/>
<dbReference type="NCBIfam" id="NF008691">
    <property type="entry name" value="PRK11713.1-4"/>
    <property type="match status" value="1"/>
</dbReference>
<dbReference type="Pfam" id="PF20260">
    <property type="entry name" value="PUA_4"/>
    <property type="match status" value="1"/>
</dbReference>
<comment type="subcellular location">
    <subcellularLocation>
        <location evidence="1 12">Cytoplasm</location>
    </subcellularLocation>
</comment>
<evidence type="ECO:0000259" key="14">
    <source>
        <dbReference type="Pfam" id="PF20260"/>
    </source>
</evidence>
<keyword evidence="16" id="KW-1185">Reference proteome</keyword>
<dbReference type="InterPro" id="IPR029026">
    <property type="entry name" value="tRNA_m1G_MTases_N"/>
</dbReference>
<feature type="domain" description="Ribosomal RNA small subunit methyltransferase E methyltransferase" evidence="13">
    <location>
        <begin position="72"/>
        <end position="245"/>
    </location>
</feature>
<comment type="function">
    <text evidence="10 12">Specifically methylates the N3 position of the uracil ring of uridine 1498 (m3U1498) in 16S rRNA. Acts on the fully assembled 30S ribosomal subunit.</text>
</comment>
<dbReference type="Proteomes" id="UP000051131">
    <property type="component" value="Unassembled WGS sequence"/>
</dbReference>
<comment type="similarity">
    <text evidence="2 12">Belongs to the RNA methyltransferase RsmE family.</text>
</comment>
<keyword evidence="5 12" id="KW-0963">Cytoplasm</keyword>
<evidence type="ECO:0000256" key="8">
    <source>
        <dbReference type="ARBA" id="ARBA00022679"/>
    </source>
</evidence>
<dbReference type="Gene3D" id="3.40.1280.10">
    <property type="match status" value="1"/>
</dbReference>
<keyword evidence="6 12" id="KW-0698">rRNA processing</keyword>
<dbReference type="EC" id="2.1.1.193" evidence="3 12"/>
<evidence type="ECO:0000256" key="4">
    <source>
        <dbReference type="ARBA" id="ARBA00013673"/>
    </source>
</evidence>
<accession>A0A0R2CIV2</accession>
<feature type="domain" description="Ribosomal RNA small subunit methyltransferase E PUA-like" evidence="14">
    <location>
        <begin position="18"/>
        <end position="63"/>
    </location>
</feature>
<dbReference type="PATRIC" id="fig|1423729.3.peg.1052"/>
<evidence type="ECO:0000256" key="3">
    <source>
        <dbReference type="ARBA" id="ARBA00012328"/>
    </source>
</evidence>
<evidence type="ECO:0000256" key="9">
    <source>
        <dbReference type="ARBA" id="ARBA00022691"/>
    </source>
</evidence>
<evidence type="ECO:0000256" key="7">
    <source>
        <dbReference type="ARBA" id="ARBA00022603"/>
    </source>
</evidence>
<keyword evidence="7 12" id="KW-0489">Methyltransferase</keyword>
<dbReference type="InterPro" id="IPR006700">
    <property type="entry name" value="RsmE"/>
</dbReference>
<evidence type="ECO:0000256" key="11">
    <source>
        <dbReference type="ARBA" id="ARBA00047944"/>
    </source>
</evidence>
<evidence type="ECO:0000256" key="10">
    <source>
        <dbReference type="ARBA" id="ARBA00025699"/>
    </source>
</evidence>
<dbReference type="InterPro" id="IPR015947">
    <property type="entry name" value="PUA-like_sf"/>
</dbReference>
<dbReference type="InterPro" id="IPR029028">
    <property type="entry name" value="Alpha/beta_knot_MTases"/>
</dbReference>
<name>A0A0R2CIV2_9LACO</name>
<dbReference type="AlphaFoldDB" id="A0A0R2CIV2"/>
<dbReference type="EMBL" id="AYZE01000014">
    <property type="protein sequence ID" value="KRM91042.1"/>
    <property type="molecule type" value="Genomic_DNA"/>
</dbReference>
<dbReference type="GO" id="GO:0070042">
    <property type="term" value="F:rRNA (uridine-N3-)-methyltransferase activity"/>
    <property type="evidence" value="ECO:0007669"/>
    <property type="project" value="TreeGrafter"/>
</dbReference>
<dbReference type="CDD" id="cd18084">
    <property type="entry name" value="RsmE-like"/>
    <property type="match status" value="1"/>
</dbReference>
<evidence type="ECO:0000259" key="13">
    <source>
        <dbReference type="Pfam" id="PF04452"/>
    </source>
</evidence>
<dbReference type="PIRSF" id="PIRSF015601">
    <property type="entry name" value="MTase_slr0722"/>
    <property type="match status" value="1"/>
</dbReference>
<organism evidence="15 16">
    <name type="scientific">Liquorilactobacillus cacaonum DSM 21116</name>
    <dbReference type="NCBI Taxonomy" id="1423729"/>
    <lineage>
        <taxon>Bacteria</taxon>
        <taxon>Bacillati</taxon>
        <taxon>Bacillota</taxon>
        <taxon>Bacilli</taxon>
        <taxon>Lactobacillales</taxon>
        <taxon>Lactobacillaceae</taxon>
        <taxon>Liquorilactobacillus</taxon>
    </lineage>
</organism>
<reference evidence="15 16" key="1">
    <citation type="journal article" date="2015" name="Genome Announc.">
        <title>Expanding the biotechnology potential of lactobacilli through comparative genomics of 213 strains and associated genera.</title>
        <authorList>
            <person name="Sun Z."/>
            <person name="Harris H.M."/>
            <person name="McCann A."/>
            <person name="Guo C."/>
            <person name="Argimon S."/>
            <person name="Zhang W."/>
            <person name="Yang X."/>
            <person name="Jeffery I.B."/>
            <person name="Cooney J.C."/>
            <person name="Kagawa T.F."/>
            <person name="Liu W."/>
            <person name="Song Y."/>
            <person name="Salvetti E."/>
            <person name="Wrobel A."/>
            <person name="Rasinkangas P."/>
            <person name="Parkhill J."/>
            <person name="Rea M.C."/>
            <person name="O'Sullivan O."/>
            <person name="Ritari J."/>
            <person name="Douillard F.P."/>
            <person name="Paul Ross R."/>
            <person name="Yang R."/>
            <person name="Briner A.E."/>
            <person name="Felis G.E."/>
            <person name="de Vos W.M."/>
            <person name="Barrangou R."/>
            <person name="Klaenhammer T.R."/>
            <person name="Caufield P.W."/>
            <person name="Cui Y."/>
            <person name="Zhang H."/>
            <person name="O'Toole P.W."/>
        </authorList>
    </citation>
    <scope>NUCLEOTIDE SEQUENCE [LARGE SCALE GENOMIC DNA]</scope>
    <source>
        <strain evidence="15 16">DSM 21116</strain>
    </source>
</reference>
<sequence>MQRYFIDSSEIVDELILPSEIYHHAIRVMRMQEGSTFELVLRNQEIAVMQISKLTKETASAKVINWLQQTVELPVPTTIACAISKSDKAEWIVQKGTELGASKFIFFNGEFSVARWDQKKVTKKIERLSKVALNAAQQAHRSKVPTIEYYQDITAIDFSNYSHKIVAYEEAAKKGEKNNLTKLMMSLQDSRLLATKSELIAIFGPEGGISTKEVNYLGKQNFIFVGLGPRIMRAETAPLYLLSILSFTLELG</sequence>
<dbReference type="OrthoDB" id="9815641at2"/>